<accession>A0A2I2G318</accession>
<feature type="region of interest" description="Disordered" evidence="1">
    <location>
        <begin position="69"/>
        <end position="103"/>
    </location>
</feature>
<name>A0A2I2G318_9EURO</name>
<reference evidence="3 4" key="1">
    <citation type="submission" date="2016-12" db="EMBL/GenBank/DDBJ databases">
        <title>The genomes of Aspergillus section Nigri reveals drivers in fungal speciation.</title>
        <authorList>
            <consortium name="DOE Joint Genome Institute"/>
            <person name="Vesth T.C."/>
            <person name="Nybo J."/>
            <person name="Theobald S."/>
            <person name="Brandl J."/>
            <person name="Frisvad J.C."/>
            <person name="Nielsen K.F."/>
            <person name="Lyhne E.K."/>
            <person name="Kogle M.E."/>
            <person name="Kuo A."/>
            <person name="Riley R."/>
            <person name="Clum A."/>
            <person name="Nolan M."/>
            <person name="Lipzen A."/>
            <person name="Salamov A."/>
            <person name="Henrissat B."/>
            <person name="Wiebenga A."/>
            <person name="De Vries R.P."/>
            <person name="Grigoriev I.V."/>
            <person name="Mortensen U.H."/>
            <person name="Andersen M.R."/>
            <person name="Baker S.E."/>
        </authorList>
    </citation>
    <scope>NUCLEOTIDE SEQUENCE [LARGE SCALE GENOMIC DNA]</scope>
    <source>
        <strain evidence="3 4">IBT 23096</strain>
    </source>
</reference>
<feature type="transmembrane region" description="Helical" evidence="2">
    <location>
        <begin position="44"/>
        <end position="61"/>
    </location>
</feature>
<dbReference type="PANTHER" id="PTHR33604:SF3">
    <property type="entry name" value="OSJNBA0004B13.7 PROTEIN"/>
    <property type="match status" value="1"/>
</dbReference>
<feature type="region of interest" description="Disordered" evidence="1">
    <location>
        <begin position="1"/>
        <end position="26"/>
    </location>
</feature>
<keyword evidence="2" id="KW-0812">Transmembrane</keyword>
<feature type="compositionally biased region" description="Basic and acidic residues" evidence="1">
    <location>
        <begin position="13"/>
        <end position="26"/>
    </location>
</feature>
<keyword evidence="4" id="KW-1185">Reference proteome</keyword>
<dbReference type="RefSeq" id="XP_024702571.1">
    <property type="nucleotide sequence ID" value="XM_024849729.1"/>
</dbReference>
<dbReference type="EMBL" id="MSFO01000006">
    <property type="protein sequence ID" value="PLB47269.1"/>
    <property type="molecule type" value="Genomic_DNA"/>
</dbReference>
<dbReference type="STRING" id="1392250.A0A2I2G318"/>
<protein>
    <recommendedName>
        <fullName evidence="5">Glycosyltransferase 2</fullName>
    </recommendedName>
</protein>
<feature type="region of interest" description="Disordered" evidence="1">
    <location>
        <begin position="555"/>
        <end position="581"/>
    </location>
</feature>
<dbReference type="OrthoDB" id="5397682at2759"/>
<feature type="compositionally biased region" description="Polar residues" evidence="1">
    <location>
        <begin position="70"/>
        <end position="86"/>
    </location>
</feature>
<evidence type="ECO:0000256" key="1">
    <source>
        <dbReference type="SAM" id="MobiDB-lite"/>
    </source>
</evidence>
<gene>
    <name evidence="3" type="ORF">P170DRAFT_438960</name>
</gene>
<sequence>MLPSKRQLLADEELGKKDDDHRPRANRDQVWLSKQWKPPRRRRFLWGFLVLCLIYLFLRNLPADLAPANARSNPYLSQERQQSPITASFPPQEPPPRDESAEANNDYYYEGKIRLVSLAKTLQRFQNPRSRYGNAASGVVMFGAANLKAVSDLLPLACHMTRQQLNEVHFVLMGRDDIPVETIQHLNGITDVDCPINWHDARPDYAQWSTDPRMEEAVLLALGYLQLYLRPQVMITQGMTLEDSFFSIGVELAAQRLGLPHIVLPGYAQDLMWMSLLDSSALQAWNELKIEILVQAPSGSSGSMIRLLRSLEEADYLGSIPGLVIELPQHVDPHLLRYLREMKGPFTSNEQVTLRRHIQPHTLKPAEASLETVEAFYPRDSNTSHVLMISPQTELSASFYHYLKYTILKYRYSRGTGQSSQDLFGISLELPSSLPTNEEPFSPRQTDITFIADKNYGETLPLFLWQAPNSNAALYFGDKWIELHSFLSSRLTLQESTAHDTAEEKVISKKYPAVMEHLLELMRGRGYYMLYPAFEVKGPSLVTVHHELYHAPEEFRPDASSKLPDREEIDDLSRPPKASAEKPVSRAFTLMPLLDQFSMSLPAIDTMPLLSYTGHETSRADWSQNTRNYVEEFRIRHGGCSTQDPADATPMSLFCMNEED</sequence>
<evidence type="ECO:0008006" key="5">
    <source>
        <dbReference type="Google" id="ProtNLM"/>
    </source>
</evidence>
<dbReference type="Proteomes" id="UP000234275">
    <property type="component" value="Unassembled WGS sequence"/>
</dbReference>
<keyword evidence="2" id="KW-1133">Transmembrane helix</keyword>
<evidence type="ECO:0000256" key="2">
    <source>
        <dbReference type="SAM" id="Phobius"/>
    </source>
</evidence>
<dbReference type="AlphaFoldDB" id="A0A2I2G318"/>
<proteinExistence type="predicted"/>
<keyword evidence="2" id="KW-0472">Membrane</keyword>
<dbReference type="PANTHER" id="PTHR33604">
    <property type="entry name" value="OSJNBA0004B13.7 PROTEIN"/>
    <property type="match status" value="1"/>
</dbReference>
<dbReference type="VEuPathDB" id="FungiDB:P170DRAFT_438960"/>
<organism evidence="3 4">
    <name type="scientific">Aspergillus steynii IBT 23096</name>
    <dbReference type="NCBI Taxonomy" id="1392250"/>
    <lineage>
        <taxon>Eukaryota</taxon>
        <taxon>Fungi</taxon>
        <taxon>Dikarya</taxon>
        <taxon>Ascomycota</taxon>
        <taxon>Pezizomycotina</taxon>
        <taxon>Eurotiomycetes</taxon>
        <taxon>Eurotiomycetidae</taxon>
        <taxon>Eurotiales</taxon>
        <taxon>Aspergillaceae</taxon>
        <taxon>Aspergillus</taxon>
        <taxon>Aspergillus subgen. Circumdati</taxon>
    </lineage>
</organism>
<comment type="caution">
    <text evidence="3">The sequence shown here is derived from an EMBL/GenBank/DDBJ whole genome shotgun (WGS) entry which is preliminary data.</text>
</comment>
<evidence type="ECO:0000313" key="4">
    <source>
        <dbReference type="Proteomes" id="UP000234275"/>
    </source>
</evidence>
<dbReference type="GeneID" id="36557428"/>
<evidence type="ECO:0000313" key="3">
    <source>
        <dbReference type="EMBL" id="PLB47269.1"/>
    </source>
</evidence>